<organism evidence="4 5">
    <name type="scientific">Luteococcus sanguinis</name>
    <dbReference type="NCBI Taxonomy" id="174038"/>
    <lineage>
        <taxon>Bacteria</taxon>
        <taxon>Bacillati</taxon>
        <taxon>Actinomycetota</taxon>
        <taxon>Actinomycetes</taxon>
        <taxon>Propionibacteriales</taxon>
        <taxon>Propionibacteriaceae</taxon>
        <taxon>Luteococcus</taxon>
    </lineage>
</organism>
<gene>
    <name evidence="4" type="ORF">ACFP57_00910</name>
</gene>
<keyword evidence="2" id="KW-0472">Membrane</keyword>
<feature type="domain" description="DUF1707" evidence="3">
    <location>
        <begin position="7"/>
        <end position="58"/>
    </location>
</feature>
<evidence type="ECO:0000313" key="4">
    <source>
        <dbReference type="EMBL" id="MFC6395558.1"/>
    </source>
</evidence>
<evidence type="ECO:0000256" key="1">
    <source>
        <dbReference type="SAM" id="MobiDB-lite"/>
    </source>
</evidence>
<evidence type="ECO:0000259" key="3">
    <source>
        <dbReference type="Pfam" id="PF08044"/>
    </source>
</evidence>
<dbReference type="Pfam" id="PF08044">
    <property type="entry name" value="DUF1707"/>
    <property type="match status" value="1"/>
</dbReference>
<keyword evidence="2" id="KW-0812">Transmembrane</keyword>
<feature type="region of interest" description="Disordered" evidence="1">
    <location>
        <begin position="131"/>
        <end position="151"/>
    </location>
</feature>
<protein>
    <submittedName>
        <fullName evidence="4">DUF1707 domain-containing protein</fullName>
    </submittedName>
</protein>
<reference evidence="5" key="1">
    <citation type="journal article" date="2019" name="Int. J. Syst. Evol. Microbiol.">
        <title>The Global Catalogue of Microorganisms (GCM) 10K type strain sequencing project: providing services to taxonomists for standard genome sequencing and annotation.</title>
        <authorList>
            <consortium name="The Broad Institute Genomics Platform"/>
            <consortium name="The Broad Institute Genome Sequencing Center for Infectious Disease"/>
            <person name="Wu L."/>
            <person name="Ma J."/>
        </authorList>
    </citation>
    <scope>NUCLEOTIDE SEQUENCE [LARGE SCALE GENOMIC DNA]</scope>
    <source>
        <strain evidence="5">CGMCC 1.15277</strain>
    </source>
</reference>
<evidence type="ECO:0000256" key="2">
    <source>
        <dbReference type="SAM" id="Phobius"/>
    </source>
</evidence>
<dbReference type="PANTHER" id="PTHR40763:SF5">
    <property type="entry name" value="MEMBRANE PROTEIN"/>
    <property type="match status" value="1"/>
</dbReference>
<feature type="region of interest" description="Disordered" evidence="1">
    <location>
        <begin position="57"/>
        <end position="77"/>
    </location>
</feature>
<sequence>MSTPAQRIGDADRDRAIDLLREHHAAGRLDAAEFDERMSAVLSARTRADLEPLFADLPSGSSDHLPTLTDPPSPTELATSAKKLPAWVMALNGIAWPAAIIACFATNWNYWWIMLIPAVLLPALMGSFARGDDGDNGDDGDDGDKPEALER</sequence>
<dbReference type="Proteomes" id="UP001596266">
    <property type="component" value="Unassembled WGS sequence"/>
</dbReference>
<accession>A0ABW1WWB7</accession>
<keyword evidence="2" id="KW-1133">Transmembrane helix</keyword>
<feature type="transmembrane region" description="Helical" evidence="2">
    <location>
        <begin position="84"/>
        <end position="104"/>
    </location>
</feature>
<comment type="caution">
    <text evidence="4">The sequence shown here is derived from an EMBL/GenBank/DDBJ whole genome shotgun (WGS) entry which is preliminary data.</text>
</comment>
<dbReference type="PANTHER" id="PTHR40763">
    <property type="entry name" value="MEMBRANE PROTEIN-RELATED"/>
    <property type="match status" value="1"/>
</dbReference>
<dbReference type="EMBL" id="JBHSUA010000006">
    <property type="protein sequence ID" value="MFC6395558.1"/>
    <property type="molecule type" value="Genomic_DNA"/>
</dbReference>
<dbReference type="RefSeq" id="WP_343886300.1">
    <property type="nucleotide sequence ID" value="NZ_BAAAKI010000014.1"/>
</dbReference>
<proteinExistence type="predicted"/>
<dbReference type="InterPro" id="IPR012551">
    <property type="entry name" value="DUF1707_SHOCT-like"/>
</dbReference>
<name>A0ABW1WWB7_9ACTN</name>
<feature type="transmembrane region" description="Helical" evidence="2">
    <location>
        <begin position="110"/>
        <end position="129"/>
    </location>
</feature>
<keyword evidence="5" id="KW-1185">Reference proteome</keyword>
<evidence type="ECO:0000313" key="5">
    <source>
        <dbReference type="Proteomes" id="UP001596266"/>
    </source>
</evidence>